<dbReference type="Gene3D" id="3.30.450.40">
    <property type="match status" value="2"/>
</dbReference>
<dbReference type="CDD" id="cd18773">
    <property type="entry name" value="PDC1_HK_sensor"/>
    <property type="match status" value="1"/>
</dbReference>
<dbReference type="Gene3D" id="3.30.70.270">
    <property type="match status" value="1"/>
</dbReference>
<dbReference type="InterPro" id="IPR029016">
    <property type="entry name" value="GAF-like_dom_sf"/>
</dbReference>
<dbReference type="InterPro" id="IPR001633">
    <property type="entry name" value="EAL_dom"/>
</dbReference>
<dbReference type="InterPro" id="IPR035919">
    <property type="entry name" value="EAL_sf"/>
</dbReference>
<dbReference type="SUPFAM" id="SSF55781">
    <property type="entry name" value="GAF domain-like"/>
    <property type="match status" value="2"/>
</dbReference>
<dbReference type="InterPro" id="IPR043128">
    <property type="entry name" value="Rev_trsase/Diguanyl_cyclase"/>
</dbReference>
<dbReference type="InterPro" id="IPR000160">
    <property type="entry name" value="GGDEF_dom"/>
</dbReference>
<dbReference type="PANTHER" id="PTHR44757:SF2">
    <property type="entry name" value="BIOFILM ARCHITECTURE MAINTENANCE PROTEIN MBAA"/>
    <property type="match status" value="1"/>
</dbReference>
<dbReference type="OrthoDB" id="9790732at2"/>
<feature type="domain" description="GGDEF" evidence="3">
    <location>
        <begin position="917"/>
        <end position="1045"/>
    </location>
</feature>
<reference evidence="4 5" key="1">
    <citation type="submission" date="2018-02" db="EMBL/GenBank/DDBJ databases">
        <title>Insights into the biology of acidophilic members of the Acidiferrobacteraceae family derived from comparative genomic analyses.</title>
        <authorList>
            <person name="Issotta F."/>
            <person name="Thyssen C."/>
            <person name="Mena C."/>
            <person name="Moya A."/>
            <person name="Bellenberg S."/>
            <person name="Sproer C."/>
            <person name="Covarrubias P.C."/>
            <person name="Sand W."/>
            <person name="Quatrini R."/>
            <person name="Vera M."/>
        </authorList>
    </citation>
    <scope>NUCLEOTIDE SEQUENCE [LARGE SCALE GENOMIC DNA]</scope>
    <source>
        <strain evidence="5">m-1</strain>
    </source>
</reference>
<accession>A0A368HDX9</accession>
<keyword evidence="1" id="KW-0812">Transmembrane</keyword>
<protein>
    <recommendedName>
        <fullName evidence="6">EAL domain-containing protein</fullName>
    </recommendedName>
</protein>
<dbReference type="EMBL" id="PSYR01000002">
    <property type="protein sequence ID" value="RCN56656.1"/>
    <property type="molecule type" value="Genomic_DNA"/>
</dbReference>
<keyword evidence="1" id="KW-1133">Transmembrane helix</keyword>
<dbReference type="SMART" id="SM00065">
    <property type="entry name" value="GAF"/>
    <property type="match status" value="2"/>
</dbReference>
<dbReference type="CDD" id="cd01949">
    <property type="entry name" value="GGDEF"/>
    <property type="match status" value="1"/>
</dbReference>
<dbReference type="SMART" id="SM00052">
    <property type="entry name" value="EAL"/>
    <property type="match status" value="1"/>
</dbReference>
<feature type="domain" description="EAL" evidence="2">
    <location>
        <begin position="1054"/>
        <end position="1305"/>
    </location>
</feature>
<comment type="caution">
    <text evidence="4">The sequence shown here is derived from an EMBL/GenBank/DDBJ whole genome shotgun (WGS) entry which is preliminary data.</text>
</comment>
<dbReference type="PROSITE" id="PS50887">
    <property type="entry name" value="GGDEF"/>
    <property type="match status" value="1"/>
</dbReference>
<dbReference type="NCBIfam" id="TIGR00254">
    <property type="entry name" value="GGDEF"/>
    <property type="match status" value="1"/>
</dbReference>
<evidence type="ECO:0000259" key="2">
    <source>
        <dbReference type="PROSITE" id="PS50883"/>
    </source>
</evidence>
<dbReference type="InterPro" id="IPR029787">
    <property type="entry name" value="Nucleotide_cyclase"/>
</dbReference>
<evidence type="ECO:0000313" key="5">
    <source>
        <dbReference type="Proteomes" id="UP000253250"/>
    </source>
</evidence>
<dbReference type="Pfam" id="PF13185">
    <property type="entry name" value="GAF_2"/>
    <property type="match status" value="2"/>
</dbReference>
<dbReference type="InterPro" id="IPR052155">
    <property type="entry name" value="Biofilm_reg_signaling"/>
</dbReference>
<name>A0A368HDX9_9GAMM</name>
<dbReference type="Gene3D" id="3.20.20.450">
    <property type="entry name" value="EAL domain"/>
    <property type="match status" value="1"/>
</dbReference>
<keyword evidence="5" id="KW-1185">Reference proteome</keyword>
<dbReference type="Proteomes" id="UP000253250">
    <property type="component" value="Unassembled WGS sequence"/>
</dbReference>
<sequence>MTPRTTVPIAEARPIQPRTPAICRGSSHPLTVRAPWGRLRGAHLREYGGRDLICAGMPFARKRGHQQRSAVAAATRLVLAFGARRGYRMPHGLSSPSASPHRKPGKATCLSAIRARTRLVTIAFAGFGLILVALGLWRALNAFHDIKREERLRAEAVASRVASHMALVLNERFADLRFLGRSLLDSQPAATTVSMSVKDTLRAILATHTTLHDINILNARGTRILWSARPQPAQPILSARRFHAVRDDPHLEIGDALYARRFQAVVIPLRYRVAAHRGPTRFLIGAPVALGRIPIPISRSHLAIRLATRSGGSFAVATGNLWHAASARTPRADRMVHANVPGYPWQVEVLWPRNRLWALWWHHTARWLPLFLLLLWGSQYTGLLLSNLLSQEMRLRLWHEGLYRLNQAVLNGLSPQQLFGDAAHMIQDNLDASFVFVGWREHCAVAGAGDPQAFTEIVAAAFESAVDVGWTPVTQKSFRSCVTLALGTTGAIIVICLSRPAQTVIWYGMVRELAGHLTAAIDQRRQRLEIERLQSYQSAVRAMQLELLRQPTPDEAQALLVRILTEQTDIMGACIAVPETTGPRLRIQTAAARDPELCDALLRLTPSRDAADYPFGQMLAGRAFRTGTPHGPIDPRDDAALAAMMAGHDALGAIRAILAYPIIEDGREHPTAVLVVYGTDPQYFTPALRALLEHLVTSVRLALNAWRTRRQSDRYRALYKALARASQAIARASEGPQLFRNICHILAECTDVPLTFISLLGAKGAEIAASAGSGQAFLSTVAEGAPGRALAILHERVQHADTPRLFENIDQWLDDEALQGSARMLGLTSALTVPWTHEGRVAGILGIIAGEREFFDEDMRRLMETLGNDIGFAVDNYERRQELMRRSLHDPLTTLPNRAYFERSTLSAMARAARSGHMMALGVMDLDGFKEWNDLQGHVAGDDLLKAVAQRLREVVREGEDVARLGGDEFGLAVSIANAEALAPLSARLLSAIALADPQARITASVGWALPTSGATSYETLLIQADEALYAAKAAGRNTYRVFGGDIAERLARRLAVHRHFPEALTDGRITFAVQPQAHCATGHIESIELLARWRDGDNLLAAECFMPDVEKEPHLIRALGRQTVSEAIAVRDRLRAAGHGLRVSFNIGAHHFLHPAFLEDIAARLDGSSATGLCMEVPLGMALTNMRRAAGIIDRLRDLGFAVALDDFGTGYAPLNEAVQLPADELKLDRGLIGRFRRDPNAFAVAGAALVLANLSGRRLVAEGIETPDDLRLWRHMGGEHYQGYLLANPLALDDLMAWLTRAPLLPVTAVPVLSARDLVLAGYAFLEVDDCPDGVLQTGCERLRTWMRSRDLRYRELSQWAPLAMALGADLRENPHNMRAFWRDALRPAILGLFAEIEARLNEQQFYRR</sequence>
<keyword evidence="1" id="KW-0472">Membrane</keyword>
<evidence type="ECO:0000259" key="3">
    <source>
        <dbReference type="PROSITE" id="PS50887"/>
    </source>
</evidence>
<dbReference type="Pfam" id="PF00990">
    <property type="entry name" value="GGDEF"/>
    <property type="match status" value="1"/>
</dbReference>
<dbReference type="Pfam" id="PF00563">
    <property type="entry name" value="EAL"/>
    <property type="match status" value="1"/>
</dbReference>
<dbReference type="PANTHER" id="PTHR44757">
    <property type="entry name" value="DIGUANYLATE CYCLASE DGCP"/>
    <property type="match status" value="1"/>
</dbReference>
<evidence type="ECO:0008006" key="6">
    <source>
        <dbReference type="Google" id="ProtNLM"/>
    </source>
</evidence>
<dbReference type="SMART" id="SM00267">
    <property type="entry name" value="GGDEF"/>
    <property type="match status" value="1"/>
</dbReference>
<dbReference type="CDD" id="cd01948">
    <property type="entry name" value="EAL"/>
    <property type="match status" value="1"/>
</dbReference>
<evidence type="ECO:0000313" key="4">
    <source>
        <dbReference type="EMBL" id="RCN56656.1"/>
    </source>
</evidence>
<dbReference type="InterPro" id="IPR003018">
    <property type="entry name" value="GAF"/>
</dbReference>
<dbReference type="SUPFAM" id="SSF141868">
    <property type="entry name" value="EAL domain-like"/>
    <property type="match status" value="1"/>
</dbReference>
<organism evidence="4 5">
    <name type="scientific">Acidiferrobacter thiooxydans</name>
    <dbReference type="NCBI Taxonomy" id="163359"/>
    <lineage>
        <taxon>Bacteria</taxon>
        <taxon>Pseudomonadati</taxon>
        <taxon>Pseudomonadota</taxon>
        <taxon>Gammaproteobacteria</taxon>
        <taxon>Acidiferrobacterales</taxon>
        <taxon>Acidiferrobacteraceae</taxon>
        <taxon>Acidiferrobacter</taxon>
    </lineage>
</organism>
<evidence type="ECO:0000256" key="1">
    <source>
        <dbReference type="SAM" id="Phobius"/>
    </source>
</evidence>
<gene>
    <name evidence="4" type="ORF">C4900_12840</name>
</gene>
<feature type="transmembrane region" description="Helical" evidence="1">
    <location>
        <begin position="119"/>
        <end position="140"/>
    </location>
</feature>
<dbReference type="SUPFAM" id="SSF55073">
    <property type="entry name" value="Nucleotide cyclase"/>
    <property type="match status" value="1"/>
</dbReference>
<dbReference type="PROSITE" id="PS50883">
    <property type="entry name" value="EAL"/>
    <property type="match status" value="1"/>
</dbReference>
<proteinExistence type="predicted"/>